<dbReference type="RefSeq" id="WP_122197369.1">
    <property type="nucleotide sequence ID" value="NZ_JBHSKC010000021.1"/>
</dbReference>
<evidence type="ECO:0000313" key="7">
    <source>
        <dbReference type="Proteomes" id="UP000282674"/>
    </source>
</evidence>
<name>A0A3M2LRV4_9ACTN</name>
<dbReference type="PANTHER" id="PTHR42832:SF3">
    <property type="entry name" value="L-GLUTAMINE--4-(METHYLSULFANYL)-2-OXOBUTANOATE AMINOTRANSFERASE"/>
    <property type="match status" value="1"/>
</dbReference>
<dbReference type="CDD" id="cd00609">
    <property type="entry name" value="AAT_like"/>
    <property type="match status" value="1"/>
</dbReference>
<dbReference type="InterPro" id="IPR019880">
    <property type="entry name" value="OxyQ"/>
</dbReference>
<reference evidence="6 7" key="1">
    <citation type="submission" date="2018-10" db="EMBL/GenBank/DDBJ databases">
        <title>Isolation from soil.</title>
        <authorList>
            <person name="Hu J."/>
        </authorList>
    </citation>
    <scope>NUCLEOTIDE SEQUENCE [LARGE SCALE GENOMIC DNA]</scope>
    <source>
        <strain evidence="6 7">NEAU-Ht49</strain>
    </source>
</reference>
<keyword evidence="7" id="KW-1185">Reference proteome</keyword>
<dbReference type="EC" id="2.6.1.-" evidence="4"/>
<feature type="domain" description="Aminotransferase class I/classII large" evidence="5">
    <location>
        <begin position="26"/>
        <end position="361"/>
    </location>
</feature>
<dbReference type="Pfam" id="PF00155">
    <property type="entry name" value="Aminotran_1_2"/>
    <property type="match status" value="1"/>
</dbReference>
<dbReference type="InterPro" id="IPR004838">
    <property type="entry name" value="NHTrfase_class1_PyrdxlP-BS"/>
</dbReference>
<proteinExistence type="inferred from homology"/>
<evidence type="ECO:0000259" key="5">
    <source>
        <dbReference type="Pfam" id="PF00155"/>
    </source>
</evidence>
<dbReference type="Gene3D" id="3.90.1150.10">
    <property type="entry name" value="Aspartate Aminotransferase, domain 1"/>
    <property type="match status" value="1"/>
</dbReference>
<dbReference type="InterPro" id="IPR004839">
    <property type="entry name" value="Aminotransferase_I/II_large"/>
</dbReference>
<dbReference type="PROSITE" id="PS00105">
    <property type="entry name" value="AA_TRANSFER_CLASS_1"/>
    <property type="match status" value="1"/>
</dbReference>
<comment type="cofactor">
    <cofactor evidence="1 4">
        <name>pyridoxal 5'-phosphate</name>
        <dbReference type="ChEBI" id="CHEBI:597326"/>
    </cofactor>
</comment>
<sequence>MLPLPDFPWDRLAPYKKRAAAHPDGIVDLSVGTPVDPTPEPVREALRAAADAPGYPQTYGTPELRESVAGWMRRRLGVADANPDAVLPVVGTKELVAWLPTLLGLGPGDKVAFPELAYPTYDVGARLAGAGSVATDSLLALGPETPKLVWVNSPSNPTGKVLPVDHLRKVVAWARERGAVVASDECYVEFGWDEAKQPVSILHPDVCEGSHKGLLVVNSLSKRSNLAGYRAGFVSGDLDLVRRLLEVRKHAGMIVPAPVQAAMRAAFDDDEHVREQYARYARRRTALRAAFEGHGFRIDHSEASLYLWATRDESCWDTVDHLAGLGVLVGPGDFYGPAGGKHIRVAFTATDERVEAATARL</sequence>
<dbReference type="InterPro" id="IPR015422">
    <property type="entry name" value="PyrdxlP-dep_Trfase_small"/>
</dbReference>
<dbReference type="SUPFAM" id="SSF53383">
    <property type="entry name" value="PLP-dependent transferases"/>
    <property type="match status" value="1"/>
</dbReference>
<keyword evidence="3 4" id="KW-0808">Transferase</keyword>
<evidence type="ECO:0000256" key="2">
    <source>
        <dbReference type="ARBA" id="ARBA00022576"/>
    </source>
</evidence>
<dbReference type="EMBL" id="RFFG01000058">
    <property type="protein sequence ID" value="RMI40127.1"/>
    <property type="molecule type" value="Genomic_DNA"/>
</dbReference>
<evidence type="ECO:0000256" key="3">
    <source>
        <dbReference type="ARBA" id="ARBA00022679"/>
    </source>
</evidence>
<evidence type="ECO:0000313" key="6">
    <source>
        <dbReference type="EMBL" id="RMI40127.1"/>
    </source>
</evidence>
<comment type="caution">
    <text evidence="6">The sequence shown here is derived from an EMBL/GenBank/DDBJ whole genome shotgun (WGS) entry which is preliminary data.</text>
</comment>
<dbReference type="GO" id="GO:0008483">
    <property type="term" value="F:transaminase activity"/>
    <property type="evidence" value="ECO:0007669"/>
    <property type="project" value="UniProtKB-KW"/>
</dbReference>
<dbReference type="InterPro" id="IPR015424">
    <property type="entry name" value="PyrdxlP-dep_Trfase"/>
</dbReference>
<dbReference type="NCBIfam" id="TIGR03539">
    <property type="entry name" value="DapC_actino"/>
    <property type="match status" value="1"/>
</dbReference>
<dbReference type="PANTHER" id="PTHR42832">
    <property type="entry name" value="AMINO ACID AMINOTRANSFERASE"/>
    <property type="match status" value="1"/>
</dbReference>
<gene>
    <name evidence="6" type="primary">dapC</name>
    <name evidence="6" type="ORF">EBO15_27590</name>
</gene>
<dbReference type="InterPro" id="IPR050881">
    <property type="entry name" value="LL-DAP_aminotransferase"/>
</dbReference>
<dbReference type="Proteomes" id="UP000282674">
    <property type="component" value="Unassembled WGS sequence"/>
</dbReference>
<comment type="similarity">
    <text evidence="4">Belongs to the class-I pyridoxal-phosphate-dependent aminotransferase family.</text>
</comment>
<dbReference type="OrthoDB" id="9813612at2"/>
<accession>A0A3M2LRV4</accession>
<organism evidence="6 7">
    <name type="scientific">Actinomadura harenae</name>
    <dbReference type="NCBI Taxonomy" id="2483351"/>
    <lineage>
        <taxon>Bacteria</taxon>
        <taxon>Bacillati</taxon>
        <taxon>Actinomycetota</taxon>
        <taxon>Actinomycetes</taxon>
        <taxon>Streptosporangiales</taxon>
        <taxon>Thermomonosporaceae</taxon>
        <taxon>Actinomadura</taxon>
    </lineage>
</organism>
<protein>
    <recommendedName>
        <fullName evidence="4">Aminotransferase</fullName>
        <ecNumber evidence="4">2.6.1.-</ecNumber>
    </recommendedName>
</protein>
<keyword evidence="2 4" id="KW-0032">Aminotransferase</keyword>
<evidence type="ECO:0000256" key="1">
    <source>
        <dbReference type="ARBA" id="ARBA00001933"/>
    </source>
</evidence>
<dbReference type="InterPro" id="IPR015421">
    <property type="entry name" value="PyrdxlP-dep_Trfase_major"/>
</dbReference>
<dbReference type="Gene3D" id="3.40.640.10">
    <property type="entry name" value="Type I PLP-dependent aspartate aminotransferase-like (Major domain)"/>
    <property type="match status" value="1"/>
</dbReference>
<evidence type="ECO:0000256" key="4">
    <source>
        <dbReference type="RuleBase" id="RU000481"/>
    </source>
</evidence>
<dbReference type="AlphaFoldDB" id="A0A3M2LRV4"/>
<dbReference type="GO" id="GO:0030170">
    <property type="term" value="F:pyridoxal phosphate binding"/>
    <property type="evidence" value="ECO:0007669"/>
    <property type="project" value="InterPro"/>
</dbReference>